<reference evidence="2 3" key="1">
    <citation type="submission" date="2020-01" db="EMBL/GenBank/DDBJ databases">
        <title>Vast differences in strain-level diversity in the gut microbiota of two closely related honey bee species.</title>
        <authorList>
            <person name="Ellegaard K.M."/>
            <person name="Suenami S."/>
            <person name="Miyazaki R."/>
            <person name="Engel P."/>
        </authorList>
    </citation>
    <scope>NUCLEOTIDE SEQUENCE [LARGE SCALE GENOMIC DNA]</scope>
    <source>
        <strain evidence="2 3">ESL0416</strain>
    </source>
</reference>
<gene>
    <name evidence="2" type="ORF">GYM71_01575</name>
</gene>
<organism evidence="2 3">
    <name type="scientific">Lactobacillus panisapium</name>
    <dbReference type="NCBI Taxonomy" id="2012495"/>
    <lineage>
        <taxon>Bacteria</taxon>
        <taxon>Bacillati</taxon>
        <taxon>Bacillota</taxon>
        <taxon>Bacilli</taxon>
        <taxon>Lactobacillales</taxon>
        <taxon>Lactobacillaceae</taxon>
        <taxon>Lactobacillus</taxon>
    </lineage>
</organism>
<dbReference type="PANTHER" id="PTHR47738">
    <property type="entry name" value="PTS SYSTEM FRUCTOSE-LIKE EIIA COMPONENT-RELATED"/>
    <property type="match status" value="1"/>
</dbReference>
<protein>
    <submittedName>
        <fullName evidence="2">PTS sugar transporter subunit IIA</fullName>
    </submittedName>
</protein>
<dbReference type="InterPro" id="IPR051541">
    <property type="entry name" value="PTS_SugarTrans_NitroReg"/>
</dbReference>
<dbReference type="Pfam" id="PF00359">
    <property type="entry name" value="PTS_EIIA_2"/>
    <property type="match status" value="1"/>
</dbReference>
<name>A0ABX8WAM4_9LACO</name>
<dbReference type="PANTHER" id="PTHR47738:SF3">
    <property type="entry name" value="PHOSPHOTRANSFERASE SYSTEM MANNITOL_FRUCTOSE-SPECIFIC IIA DOMAIN CONTAINING PROTEIN"/>
    <property type="match status" value="1"/>
</dbReference>
<dbReference type="Proteomes" id="UP000826550">
    <property type="component" value="Chromosome"/>
</dbReference>
<keyword evidence="3" id="KW-1185">Reference proteome</keyword>
<evidence type="ECO:0000313" key="3">
    <source>
        <dbReference type="Proteomes" id="UP000826550"/>
    </source>
</evidence>
<evidence type="ECO:0000313" key="2">
    <source>
        <dbReference type="EMBL" id="QYN53802.1"/>
    </source>
</evidence>
<dbReference type="SUPFAM" id="SSF55804">
    <property type="entry name" value="Phoshotransferase/anion transport protein"/>
    <property type="match status" value="1"/>
</dbReference>
<dbReference type="InterPro" id="IPR016152">
    <property type="entry name" value="PTrfase/Anion_transptr"/>
</dbReference>
<keyword evidence="2" id="KW-0813">Transport</keyword>
<dbReference type="PROSITE" id="PS51094">
    <property type="entry name" value="PTS_EIIA_TYPE_2"/>
    <property type="match status" value="1"/>
</dbReference>
<dbReference type="CDD" id="cd00211">
    <property type="entry name" value="PTS_IIA_fru"/>
    <property type="match status" value="1"/>
</dbReference>
<evidence type="ECO:0000259" key="1">
    <source>
        <dbReference type="PROSITE" id="PS51094"/>
    </source>
</evidence>
<accession>A0ABX8WAM4</accession>
<dbReference type="Gene3D" id="3.40.930.10">
    <property type="entry name" value="Mannitol-specific EII, Chain A"/>
    <property type="match status" value="1"/>
</dbReference>
<feature type="domain" description="PTS EIIA type-2" evidence="1">
    <location>
        <begin position="5"/>
        <end position="152"/>
    </location>
</feature>
<proteinExistence type="predicted"/>
<dbReference type="EMBL" id="CP048268">
    <property type="protein sequence ID" value="QYN53802.1"/>
    <property type="molecule type" value="Genomic_DNA"/>
</dbReference>
<keyword evidence="2" id="KW-0762">Sugar transport</keyword>
<sequence length="155" mass="17542">MLEKIILDENLIFQNLSFKTNIELEGFMADQLYKYGYVKEKYKAALLEREKHFPTGLPSSQPAVAIPHANADLVNKTTLAVATLAEPIKFKNMGNVKEDIPIKIVIMLVIAEPHSQVEMLQKVASIVQNEKLRKQFLQVLNKKQLLELVQLAIGD</sequence>
<dbReference type="InterPro" id="IPR002178">
    <property type="entry name" value="PTS_EIIA_type-2_dom"/>
</dbReference>